<dbReference type="SUPFAM" id="SSF51735">
    <property type="entry name" value="NAD(P)-binding Rossmann-fold domains"/>
    <property type="match status" value="1"/>
</dbReference>
<dbReference type="InterPro" id="IPR011342">
    <property type="entry name" value="Shikimate_DH"/>
</dbReference>
<evidence type="ECO:0000259" key="11">
    <source>
        <dbReference type="Pfam" id="PF18317"/>
    </source>
</evidence>
<evidence type="ECO:0000256" key="8">
    <source>
        <dbReference type="HAMAP-Rule" id="MF_00222"/>
    </source>
</evidence>
<proteinExistence type="inferred from homology"/>
<sequence>MDTYGIIGWPVAHSLSPAMHNAAFKSLGIRAVYGLLPLAPENLAEGIKGIRALNIKGVSVTVPHKETVMPLLDEIDPVASEIGAVNTIVNKDGRLLGFNTDWIGVKKALEEKIAISGQKAVVVGAGGAAKAVVYALIKEGASVAIYNRTFEKAKRLAQTLGGVALPWEELASASGDILIQTTSVGLKEDKSPVPKEVLSRFKLVMDIVYQPLKTRLLREAEEAGCETIDGLSMLVYQGIEQFYLWFGARPQASLMREAAEKELLGEKNDQARN</sequence>
<keyword evidence="5 8" id="KW-0560">Oxidoreductase</keyword>
<dbReference type="GO" id="GO:0009073">
    <property type="term" value="P:aromatic amino acid family biosynthetic process"/>
    <property type="evidence" value="ECO:0007669"/>
    <property type="project" value="UniProtKB-KW"/>
</dbReference>
<comment type="catalytic activity">
    <reaction evidence="7 8">
        <text>shikimate + NADP(+) = 3-dehydroshikimate + NADPH + H(+)</text>
        <dbReference type="Rhea" id="RHEA:17737"/>
        <dbReference type="ChEBI" id="CHEBI:15378"/>
        <dbReference type="ChEBI" id="CHEBI:16630"/>
        <dbReference type="ChEBI" id="CHEBI:36208"/>
        <dbReference type="ChEBI" id="CHEBI:57783"/>
        <dbReference type="ChEBI" id="CHEBI:58349"/>
        <dbReference type="EC" id="1.1.1.25"/>
    </reaction>
</comment>
<feature type="binding site" evidence="8">
    <location>
        <position position="207"/>
    </location>
    <ligand>
        <name>NADP(+)</name>
        <dbReference type="ChEBI" id="CHEBI:58349"/>
    </ligand>
</feature>
<evidence type="ECO:0000313" key="13">
    <source>
        <dbReference type="Proteomes" id="UP000006793"/>
    </source>
</evidence>
<dbReference type="PANTHER" id="PTHR21089">
    <property type="entry name" value="SHIKIMATE DEHYDROGENASE"/>
    <property type="match status" value="1"/>
</dbReference>
<feature type="binding site" evidence="8">
    <location>
        <position position="230"/>
    </location>
    <ligand>
        <name>NADP(+)</name>
        <dbReference type="ChEBI" id="CHEBI:58349"/>
    </ligand>
</feature>
<dbReference type="InterPro" id="IPR046346">
    <property type="entry name" value="Aminoacid_DH-like_N_sf"/>
</dbReference>
<dbReference type="PANTHER" id="PTHR21089:SF1">
    <property type="entry name" value="BIFUNCTIONAL 3-DEHYDROQUINATE DEHYDRATASE_SHIKIMATE DEHYDROGENASE, CHLOROPLASTIC"/>
    <property type="match status" value="1"/>
</dbReference>
<organism evidence="12 13">
    <name type="scientific">Thermodesulfatator indicus (strain DSM 15286 / JCM 11887 / CIR29812)</name>
    <dbReference type="NCBI Taxonomy" id="667014"/>
    <lineage>
        <taxon>Bacteria</taxon>
        <taxon>Pseudomonadati</taxon>
        <taxon>Thermodesulfobacteriota</taxon>
        <taxon>Thermodesulfobacteria</taxon>
        <taxon>Thermodesulfobacteriales</taxon>
        <taxon>Thermodesulfatatoraceae</taxon>
        <taxon>Thermodesulfatator</taxon>
    </lineage>
</organism>
<feature type="binding site" evidence="8">
    <location>
        <begin position="124"/>
        <end position="128"/>
    </location>
    <ligand>
        <name>NADP(+)</name>
        <dbReference type="ChEBI" id="CHEBI:58349"/>
    </ligand>
</feature>
<comment type="caution">
    <text evidence="8">Lacks conserved residue(s) required for the propagation of feature annotation.</text>
</comment>
<dbReference type="Gene3D" id="3.40.50.720">
    <property type="entry name" value="NAD(P)-binding Rossmann-like Domain"/>
    <property type="match status" value="1"/>
</dbReference>
<dbReference type="Pfam" id="PF01488">
    <property type="entry name" value="Shikimate_DH"/>
    <property type="match status" value="1"/>
</dbReference>
<feature type="binding site" evidence="8">
    <location>
        <position position="61"/>
    </location>
    <ligand>
        <name>shikimate</name>
        <dbReference type="ChEBI" id="CHEBI:36208"/>
    </ligand>
</feature>
<feature type="domain" description="Quinate/shikimate 5-dehydrogenase/glutamyl-tRNA reductase" evidence="9">
    <location>
        <begin position="114"/>
        <end position="183"/>
    </location>
</feature>
<dbReference type="PATRIC" id="fig|667014.3.peg.1977"/>
<evidence type="ECO:0000256" key="2">
    <source>
        <dbReference type="ARBA" id="ARBA00012962"/>
    </source>
</evidence>
<dbReference type="STRING" id="667014.Thein_1921"/>
<dbReference type="GO" id="GO:0050661">
    <property type="term" value="F:NADP binding"/>
    <property type="evidence" value="ECO:0007669"/>
    <property type="project" value="InterPro"/>
</dbReference>
<feature type="binding site" evidence="8">
    <location>
        <position position="101"/>
    </location>
    <ligand>
        <name>shikimate</name>
        <dbReference type="ChEBI" id="CHEBI:36208"/>
    </ligand>
</feature>
<dbReference type="UniPathway" id="UPA00053">
    <property type="reaction ID" value="UER00087"/>
</dbReference>
<comment type="pathway">
    <text evidence="1 8">Metabolic intermediate biosynthesis; chorismate biosynthesis; chorismate from D-erythrose 4-phosphate and phosphoenolpyruvate: step 4/7.</text>
</comment>
<dbReference type="InterPro" id="IPR006151">
    <property type="entry name" value="Shikm_DH/Glu-tRNA_Rdtase"/>
</dbReference>
<dbReference type="FunCoup" id="F8A9R4">
    <property type="interactions" value="156"/>
</dbReference>
<comment type="similarity">
    <text evidence="8">Belongs to the shikimate dehydrogenase family.</text>
</comment>
<dbReference type="GO" id="GO:0008652">
    <property type="term" value="P:amino acid biosynthetic process"/>
    <property type="evidence" value="ECO:0007669"/>
    <property type="project" value="UniProtKB-KW"/>
</dbReference>
<dbReference type="EMBL" id="CP002683">
    <property type="protein sequence ID" value="AEH45776.1"/>
    <property type="molecule type" value="Genomic_DNA"/>
</dbReference>
<reference evidence="13" key="1">
    <citation type="submission" date="2011-04" db="EMBL/GenBank/DDBJ databases">
        <title>The complete genome of Thermodesulfatator indicus DSM 15286.</title>
        <authorList>
            <person name="Lucas S."/>
            <person name="Copeland A."/>
            <person name="Lapidus A."/>
            <person name="Bruce D."/>
            <person name="Goodwin L."/>
            <person name="Pitluck S."/>
            <person name="Peters L."/>
            <person name="Kyrpides N."/>
            <person name="Mavromatis K."/>
            <person name="Pagani I."/>
            <person name="Ivanova N."/>
            <person name="Saunders L."/>
            <person name="Detter J.C."/>
            <person name="Tapia R."/>
            <person name="Han C."/>
            <person name="Land M."/>
            <person name="Hauser L."/>
            <person name="Markowitz V."/>
            <person name="Cheng J.-F."/>
            <person name="Hugenholtz P."/>
            <person name="Woyke T."/>
            <person name="Wu D."/>
            <person name="Spring S."/>
            <person name="Schroeder M."/>
            <person name="Brambilla E."/>
            <person name="Klenk H.-P."/>
            <person name="Eisen J.A."/>
        </authorList>
    </citation>
    <scope>NUCLEOTIDE SEQUENCE [LARGE SCALE GENOMIC DNA]</scope>
    <source>
        <strain evidence="13">DSM 15286 / JCM 11887 / CIR29812</strain>
    </source>
</reference>
<dbReference type="EC" id="1.1.1.25" evidence="2 8"/>
<dbReference type="SUPFAM" id="SSF53223">
    <property type="entry name" value="Aminoacid dehydrogenase-like, N-terminal domain"/>
    <property type="match status" value="1"/>
</dbReference>
<dbReference type="Pfam" id="PF08501">
    <property type="entry name" value="Shikimate_dh_N"/>
    <property type="match status" value="1"/>
</dbReference>
<dbReference type="KEGG" id="tid:Thein_1921"/>
<dbReference type="InterPro" id="IPR036291">
    <property type="entry name" value="NAD(P)-bd_dom_sf"/>
</dbReference>
<comment type="function">
    <text evidence="8">Involved in the biosynthesis of the chorismate, which leads to the biosynthesis of aromatic amino acids. Catalyzes the reversible NADPH linked reduction of 3-dehydroshikimate (DHSA) to yield shikimate (SA).</text>
</comment>
<feature type="binding site" evidence="8">
    <location>
        <begin position="147"/>
        <end position="152"/>
    </location>
    <ligand>
        <name>NADP(+)</name>
        <dbReference type="ChEBI" id="CHEBI:58349"/>
    </ligand>
</feature>
<feature type="binding site" evidence="8">
    <location>
        <begin position="14"/>
        <end position="16"/>
    </location>
    <ligand>
        <name>shikimate</name>
        <dbReference type="ChEBI" id="CHEBI:36208"/>
    </ligand>
</feature>
<evidence type="ECO:0000259" key="9">
    <source>
        <dbReference type="Pfam" id="PF01488"/>
    </source>
</evidence>
<evidence type="ECO:0000256" key="5">
    <source>
        <dbReference type="ARBA" id="ARBA00023002"/>
    </source>
</evidence>
<evidence type="ECO:0000256" key="7">
    <source>
        <dbReference type="ARBA" id="ARBA00049442"/>
    </source>
</evidence>
<keyword evidence="6 8" id="KW-0057">Aromatic amino acid biosynthesis</keyword>
<accession>F8A9R4</accession>
<dbReference type="HOGENOM" id="CLU_044063_1_1_0"/>
<protein>
    <recommendedName>
        <fullName evidence="2 8">Shikimate dehydrogenase (NADP(+))</fullName>
        <shortName evidence="8">SDH</shortName>
        <ecNumber evidence="2 8">1.1.1.25</ecNumber>
    </recommendedName>
</protein>
<feature type="domain" description="SDH C-terminal" evidence="11">
    <location>
        <begin position="230"/>
        <end position="260"/>
    </location>
</feature>
<name>F8A9R4_THEID</name>
<evidence type="ECO:0000313" key="12">
    <source>
        <dbReference type="EMBL" id="AEH45776.1"/>
    </source>
</evidence>
<comment type="subunit">
    <text evidence="8">Homodimer.</text>
</comment>
<dbReference type="InterPro" id="IPR022893">
    <property type="entry name" value="Shikimate_DH_fam"/>
</dbReference>
<evidence type="ECO:0000256" key="1">
    <source>
        <dbReference type="ARBA" id="ARBA00004871"/>
    </source>
</evidence>
<evidence type="ECO:0000256" key="3">
    <source>
        <dbReference type="ARBA" id="ARBA00022605"/>
    </source>
</evidence>
<dbReference type="InterPro" id="IPR041121">
    <property type="entry name" value="SDH_C"/>
</dbReference>
<evidence type="ECO:0000256" key="4">
    <source>
        <dbReference type="ARBA" id="ARBA00022857"/>
    </source>
</evidence>
<dbReference type="GO" id="GO:0009423">
    <property type="term" value="P:chorismate biosynthetic process"/>
    <property type="evidence" value="ECO:0007669"/>
    <property type="project" value="UniProtKB-UniRule"/>
</dbReference>
<dbReference type="AlphaFoldDB" id="F8A9R4"/>
<dbReference type="GO" id="GO:0019632">
    <property type="term" value="P:shikimate metabolic process"/>
    <property type="evidence" value="ECO:0007669"/>
    <property type="project" value="InterPro"/>
</dbReference>
<evidence type="ECO:0000256" key="6">
    <source>
        <dbReference type="ARBA" id="ARBA00023141"/>
    </source>
</evidence>
<dbReference type="Gene3D" id="3.40.50.10860">
    <property type="entry name" value="Leucine Dehydrogenase, chain A, domain 1"/>
    <property type="match status" value="1"/>
</dbReference>
<feature type="binding site" evidence="8">
    <location>
        <position position="237"/>
    </location>
    <ligand>
        <name>shikimate</name>
        <dbReference type="ChEBI" id="CHEBI:36208"/>
    </ligand>
</feature>
<dbReference type="OrthoDB" id="9792692at2"/>
<dbReference type="NCBIfam" id="TIGR00507">
    <property type="entry name" value="aroE"/>
    <property type="match status" value="1"/>
</dbReference>
<dbReference type="PaxDb" id="667014-Thein_1921"/>
<keyword evidence="3 8" id="KW-0028">Amino-acid biosynthesis</keyword>
<feature type="domain" description="Shikimate dehydrogenase substrate binding N-terminal" evidence="10">
    <location>
        <begin position="6"/>
        <end position="88"/>
    </location>
</feature>
<dbReference type="NCBIfam" id="NF001319">
    <property type="entry name" value="PRK00258.3-3"/>
    <property type="match status" value="1"/>
</dbReference>
<dbReference type="InParanoid" id="F8A9R4"/>
<feature type="binding site" evidence="8">
    <location>
        <position position="209"/>
    </location>
    <ligand>
        <name>shikimate</name>
        <dbReference type="ChEBI" id="CHEBI:36208"/>
    </ligand>
</feature>
<keyword evidence="13" id="KW-1185">Reference proteome</keyword>
<dbReference type="Proteomes" id="UP000006793">
    <property type="component" value="Chromosome"/>
</dbReference>
<dbReference type="Pfam" id="PF18317">
    <property type="entry name" value="SDH_C"/>
    <property type="match status" value="1"/>
</dbReference>
<gene>
    <name evidence="8" type="primary">aroE</name>
    <name evidence="12" type="ordered locus">Thein_1921</name>
</gene>
<evidence type="ECO:0000259" key="10">
    <source>
        <dbReference type="Pfam" id="PF08501"/>
    </source>
</evidence>
<reference evidence="12 13" key="2">
    <citation type="journal article" date="2012" name="Stand. Genomic Sci.">
        <title>Complete genome sequence of the thermophilic sulfate-reducing ocean bacterium Thermodesulfatator indicus type strain (CIR29812(T)).</title>
        <authorList>
            <person name="Anderson I."/>
            <person name="Saunders E."/>
            <person name="Lapidus A."/>
            <person name="Nolan M."/>
            <person name="Lucas S."/>
            <person name="Tice H."/>
            <person name="Del Rio T.G."/>
            <person name="Cheng J.F."/>
            <person name="Han C."/>
            <person name="Tapia R."/>
            <person name="Goodwin L.A."/>
            <person name="Pitluck S."/>
            <person name="Liolios K."/>
            <person name="Mavromatis K."/>
            <person name="Pagani I."/>
            <person name="Ivanova N."/>
            <person name="Mikhailova N."/>
            <person name="Pati A."/>
            <person name="Chen A."/>
            <person name="Palaniappan K."/>
            <person name="Land M."/>
            <person name="Hauser L."/>
            <person name="Jeffries C.D."/>
            <person name="Chang Y.J."/>
            <person name="Brambilla E.M."/>
            <person name="Rohde M."/>
            <person name="Spring S."/>
            <person name="Goker M."/>
            <person name="Detter J.C."/>
            <person name="Woyke T."/>
            <person name="Bristow J."/>
            <person name="Eisen J.A."/>
            <person name="Markowitz V."/>
            <person name="Hugenholtz P."/>
            <person name="Kyrpides N.C."/>
            <person name="Klenk H.P."/>
        </authorList>
    </citation>
    <scope>NUCLEOTIDE SEQUENCE [LARGE SCALE GENOMIC DNA]</scope>
    <source>
        <strain evidence="13">DSM 15286 / JCM 11887 / CIR29812</strain>
    </source>
</reference>
<dbReference type="GO" id="GO:0004764">
    <property type="term" value="F:shikimate 3-dehydrogenase (NADP+) activity"/>
    <property type="evidence" value="ECO:0007669"/>
    <property type="project" value="UniProtKB-UniRule"/>
</dbReference>
<dbReference type="InterPro" id="IPR013708">
    <property type="entry name" value="Shikimate_DH-bd_N"/>
</dbReference>
<keyword evidence="4 8" id="KW-0521">NADP</keyword>
<feature type="binding site" evidence="8">
    <location>
        <position position="86"/>
    </location>
    <ligand>
        <name>shikimate</name>
        <dbReference type="ChEBI" id="CHEBI:36208"/>
    </ligand>
</feature>
<dbReference type="CDD" id="cd01065">
    <property type="entry name" value="NAD_bind_Shikimate_DH"/>
    <property type="match status" value="1"/>
</dbReference>
<feature type="active site" description="Proton acceptor" evidence="8">
    <location>
        <position position="65"/>
    </location>
</feature>
<dbReference type="RefSeq" id="WP_013908515.1">
    <property type="nucleotide sequence ID" value="NC_015681.1"/>
</dbReference>
<dbReference type="HAMAP" id="MF_00222">
    <property type="entry name" value="Shikimate_DH_AroE"/>
    <property type="match status" value="1"/>
</dbReference>
<dbReference type="eggNOG" id="COG0169">
    <property type="taxonomic scope" value="Bacteria"/>
</dbReference>